<dbReference type="OrthoDB" id="7824563at2"/>
<keyword evidence="3" id="KW-0969">Cilium</keyword>
<reference evidence="4" key="1">
    <citation type="submission" date="2016-10" db="EMBL/GenBank/DDBJ databases">
        <authorList>
            <person name="Varghese N."/>
            <person name="Submissions S."/>
        </authorList>
    </citation>
    <scope>NUCLEOTIDE SEQUENCE [LARGE SCALE GENOMIC DNA]</scope>
    <source>
        <strain evidence="4">DSM 16477</strain>
    </source>
</reference>
<dbReference type="AlphaFoldDB" id="A0A1G7PKL4"/>
<feature type="domain" description="Flagellar motor switch protein FliN-like C-terminal" evidence="2">
    <location>
        <begin position="239"/>
        <end position="307"/>
    </location>
</feature>
<dbReference type="Pfam" id="PF01052">
    <property type="entry name" value="FliMN_C"/>
    <property type="match status" value="1"/>
</dbReference>
<evidence type="ECO:0000313" key="4">
    <source>
        <dbReference type="Proteomes" id="UP000199399"/>
    </source>
</evidence>
<evidence type="ECO:0000256" key="1">
    <source>
        <dbReference type="SAM" id="MobiDB-lite"/>
    </source>
</evidence>
<dbReference type="STRING" id="218672.SAMN04489759_103340"/>
<dbReference type="InterPro" id="IPR001543">
    <property type="entry name" value="FliN-like_C"/>
</dbReference>
<accession>A0A1G7PKL4</accession>
<dbReference type="InterPro" id="IPR036429">
    <property type="entry name" value="SpoA-like_sf"/>
</dbReference>
<organism evidence="3 4">
    <name type="scientific">Sulfitobacter delicatus</name>
    <dbReference type="NCBI Taxonomy" id="218672"/>
    <lineage>
        <taxon>Bacteria</taxon>
        <taxon>Pseudomonadati</taxon>
        <taxon>Pseudomonadota</taxon>
        <taxon>Alphaproteobacteria</taxon>
        <taxon>Rhodobacterales</taxon>
        <taxon>Roseobacteraceae</taxon>
        <taxon>Sulfitobacter</taxon>
    </lineage>
</organism>
<dbReference type="Proteomes" id="UP000199399">
    <property type="component" value="Unassembled WGS sequence"/>
</dbReference>
<name>A0A1G7PKL4_9RHOB</name>
<dbReference type="EMBL" id="FNBP01000003">
    <property type="protein sequence ID" value="SDF85890.1"/>
    <property type="molecule type" value="Genomic_DNA"/>
</dbReference>
<proteinExistence type="predicted"/>
<feature type="compositionally biased region" description="Low complexity" evidence="1">
    <location>
        <begin position="338"/>
        <end position="354"/>
    </location>
</feature>
<keyword evidence="4" id="KW-1185">Reference proteome</keyword>
<keyword evidence="3" id="KW-0282">Flagellum</keyword>
<evidence type="ECO:0000259" key="2">
    <source>
        <dbReference type="Pfam" id="PF01052"/>
    </source>
</evidence>
<gene>
    <name evidence="3" type="ORF">SAMN04489759_103340</name>
</gene>
<sequence>MAEDQLDTQTDETAVSAGAAPALLRRKAQAGREEQQARAMSLQKAMRLTLAKVADDLFGMAMATLAVRVETRAGDALDGLFDGAPLMMLLDGPNGQRGAMTFDPLLVGALIQQQTMGRVLADHGGGDRVLTATDAAICVPFLDDLLRRTSALPEAPEDRQWLEGYSFGTRAEDPRLVLMALEAAEYRVMHVTIDIAGGVRQGQLTLCLPLADAVGVAPSAVAEGEGADTPAPALLMDNVLKLNADLNIALARLKMPLRDLGALKAGDLLPLPGSSFDVVTVLTMKGRGVAQGALGQVSGQRAVRLTRSAAPLTQPRRRASDRAELDLPEVQFDRREAAQANAAQAAPAHEATAPALPPDLPDLPDLPELPELPDMSDLPGFGDGDLPELSEREAG</sequence>
<protein>
    <submittedName>
        <fullName evidence="3">Type III flagellar switch regulator (C-ring) FliN C-term</fullName>
    </submittedName>
</protein>
<dbReference type="SUPFAM" id="SSF101801">
    <property type="entry name" value="Surface presentation of antigens (SPOA)"/>
    <property type="match status" value="1"/>
</dbReference>
<keyword evidence="3" id="KW-0966">Cell projection</keyword>
<dbReference type="RefSeq" id="WP_093740993.1">
    <property type="nucleotide sequence ID" value="NZ_FNBP01000003.1"/>
</dbReference>
<evidence type="ECO:0000313" key="3">
    <source>
        <dbReference type="EMBL" id="SDF85890.1"/>
    </source>
</evidence>
<feature type="region of interest" description="Disordered" evidence="1">
    <location>
        <begin position="337"/>
        <end position="395"/>
    </location>
</feature>
<dbReference type="Gene3D" id="2.30.330.10">
    <property type="entry name" value="SpoA-like"/>
    <property type="match status" value="1"/>
</dbReference>